<protein>
    <submittedName>
        <fullName evidence="1">Uncharacterized protein</fullName>
    </submittedName>
</protein>
<dbReference type="AlphaFoldDB" id="A0A378SNS4"/>
<proteinExistence type="predicted"/>
<evidence type="ECO:0000313" key="2">
    <source>
        <dbReference type="Proteomes" id="UP000254291"/>
    </source>
</evidence>
<organism evidence="1 2">
    <name type="scientific">Mycolicibacterium gilvum</name>
    <dbReference type="NCBI Taxonomy" id="1804"/>
    <lineage>
        <taxon>Bacteria</taxon>
        <taxon>Bacillati</taxon>
        <taxon>Actinomycetota</taxon>
        <taxon>Actinomycetes</taxon>
        <taxon>Mycobacteriales</taxon>
        <taxon>Mycobacteriaceae</taxon>
        <taxon>Mycolicibacterium</taxon>
    </lineage>
</organism>
<evidence type="ECO:0000313" key="1">
    <source>
        <dbReference type="EMBL" id="STZ43995.1"/>
    </source>
</evidence>
<gene>
    <name evidence="1" type="ORF">NCTC10742_03225</name>
</gene>
<dbReference type="Proteomes" id="UP000254291">
    <property type="component" value="Unassembled WGS sequence"/>
</dbReference>
<sequence length="66" mass="7472">MHEWRRLRKRISPDAPIAAVVLVPHARRTLAGFNPHAVAPAVMQDTNRVEHQAFTRDVVAVHEKEA</sequence>
<accession>A0A378SNS4</accession>
<name>A0A378SNS4_9MYCO</name>
<reference evidence="1 2" key="1">
    <citation type="submission" date="2018-06" db="EMBL/GenBank/DDBJ databases">
        <authorList>
            <consortium name="Pathogen Informatics"/>
            <person name="Doyle S."/>
        </authorList>
    </citation>
    <scope>NUCLEOTIDE SEQUENCE [LARGE SCALE GENOMIC DNA]</scope>
    <source>
        <strain evidence="1 2">NCTC10742</strain>
    </source>
</reference>
<dbReference type="EMBL" id="UGQM01000001">
    <property type="protein sequence ID" value="STZ43995.1"/>
    <property type="molecule type" value="Genomic_DNA"/>
</dbReference>